<evidence type="ECO:0000256" key="3">
    <source>
        <dbReference type="SAM" id="Phobius"/>
    </source>
</evidence>
<evidence type="ECO:0000313" key="6">
    <source>
        <dbReference type="Proteomes" id="UP001497623"/>
    </source>
</evidence>
<dbReference type="InterPro" id="IPR001254">
    <property type="entry name" value="Trypsin_dom"/>
</dbReference>
<dbReference type="InterPro" id="IPR009003">
    <property type="entry name" value="Peptidase_S1_PA"/>
</dbReference>
<proteinExistence type="inferred from homology"/>
<evidence type="ECO:0000259" key="4">
    <source>
        <dbReference type="PROSITE" id="PS50240"/>
    </source>
</evidence>
<reference evidence="5 6" key="1">
    <citation type="submission" date="2024-05" db="EMBL/GenBank/DDBJ databases">
        <authorList>
            <person name="Wallberg A."/>
        </authorList>
    </citation>
    <scope>NUCLEOTIDE SEQUENCE [LARGE SCALE GENOMIC DNA]</scope>
</reference>
<sequence>MIAQTVSTIHSLHNHDAWCMGPFNSHRVLCQFPKWWSLSTQFAGVAHPDSIMVATIKIAAVMATFFLVCLVQVAWAFSVDSANDAFNTRLDYASAYTKPVEESKPAENALSCDSNYLQCVPKDDCEDDPLKGTRQCPPMWKKIGGACYFISNPARIVFVRQMRTNRYPQDAYGCVMEHRFDAWCIYGPEAGPFESRRGSAHEQKQEWKFQWDATHTALIYIRLDGGKSNSNTAITSPSGQRLCLSIDRTGFTPATCYEQKNVVCKMGNFENRCEKSLGRCCWSPSYRYYYKNLGSLGSTNVESGTKGTCFVLFNGEMITCEKAYKELKNLPVFRIGKSIYYLNSADGGCDGTSEAIISSEEIHRTIVRFLMTVEKLNIKIKIGLLIKAIDTGSTILWVNGKSVSYYKNEYWAVGHPKMHGLSGCIMYAGTGTDGSGAYLWHTIESGAECVKPTHMVLCEVPIRNTDFQPEKTEKKEKSCGIRISGGVMGRSYSFGNDHEEARFGEWPWQAAILNTRNFHLGVGQEFSCSGVLISQDVVLTSAHCVRELRAETILVSLGDYDLEAVNQRKLLEPVFVKVRVKVAHPENDLAVLHLAESVKYLDFPHINVGCLPSQSILYAGGEWECFVTGWPQPVYGSGRKLQRVEVDFVARRLCRRQTRSDLYDAYGRLRYPYQRRNSINNRKKEPELLCVEPWEGNTCLADSSMLLVCKKNAVFNDDPFNLGDVEDSESSDQTIYGQQQGGIQTYTSESTKVINAYGKNRFNADKWYVIGVGHSSNSCRNPGYMVFTPVHESLSFIHSSIGETG</sequence>
<evidence type="ECO:0000256" key="1">
    <source>
        <dbReference type="ARBA" id="ARBA00023157"/>
    </source>
</evidence>
<keyword evidence="3" id="KW-0812">Transmembrane</keyword>
<dbReference type="InterPro" id="IPR043504">
    <property type="entry name" value="Peptidase_S1_PA_chymotrypsin"/>
</dbReference>
<accession>A0AAV2PSF5</accession>
<keyword evidence="1" id="KW-1015">Disulfide bond</keyword>
<comment type="caution">
    <text evidence="5">The sequence shown here is derived from an EMBL/GenBank/DDBJ whole genome shotgun (WGS) entry which is preliminary data.</text>
</comment>
<gene>
    <name evidence="5" type="ORF">MNOR_LOCUS4101</name>
</gene>
<dbReference type="AlphaFoldDB" id="A0AAV2PSF5"/>
<comment type="similarity">
    <text evidence="2">Belongs to the peptidase S1 family. CLIP subfamily.</text>
</comment>
<keyword evidence="3" id="KW-1133">Transmembrane helix</keyword>
<keyword evidence="3" id="KW-0472">Membrane</keyword>
<feature type="domain" description="Peptidase S1" evidence="4">
    <location>
        <begin position="483"/>
        <end position="802"/>
    </location>
</feature>
<dbReference type="EMBL" id="CAXKWB010001487">
    <property type="protein sequence ID" value="CAL4064452.1"/>
    <property type="molecule type" value="Genomic_DNA"/>
</dbReference>
<dbReference type="Pfam" id="PF00089">
    <property type="entry name" value="Trypsin"/>
    <property type="match status" value="1"/>
</dbReference>
<feature type="transmembrane region" description="Helical" evidence="3">
    <location>
        <begin position="58"/>
        <end position="77"/>
    </location>
</feature>
<name>A0AAV2PSF5_MEGNR</name>
<dbReference type="PROSITE" id="PS50240">
    <property type="entry name" value="TRYPSIN_DOM"/>
    <property type="match status" value="1"/>
</dbReference>
<dbReference type="Gene3D" id="2.40.10.10">
    <property type="entry name" value="Trypsin-like serine proteases"/>
    <property type="match status" value="2"/>
</dbReference>
<organism evidence="5 6">
    <name type="scientific">Meganyctiphanes norvegica</name>
    <name type="common">Northern krill</name>
    <name type="synonym">Thysanopoda norvegica</name>
    <dbReference type="NCBI Taxonomy" id="48144"/>
    <lineage>
        <taxon>Eukaryota</taxon>
        <taxon>Metazoa</taxon>
        <taxon>Ecdysozoa</taxon>
        <taxon>Arthropoda</taxon>
        <taxon>Crustacea</taxon>
        <taxon>Multicrustacea</taxon>
        <taxon>Malacostraca</taxon>
        <taxon>Eumalacostraca</taxon>
        <taxon>Eucarida</taxon>
        <taxon>Euphausiacea</taxon>
        <taxon>Euphausiidae</taxon>
        <taxon>Meganyctiphanes</taxon>
    </lineage>
</organism>
<protein>
    <recommendedName>
        <fullName evidence="4">Peptidase S1 domain-containing protein</fullName>
    </recommendedName>
</protein>
<evidence type="ECO:0000256" key="2">
    <source>
        <dbReference type="ARBA" id="ARBA00024195"/>
    </source>
</evidence>
<feature type="non-terminal residue" evidence="5">
    <location>
        <position position="805"/>
    </location>
</feature>
<dbReference type="PANTHER" id="PTHR24256">
    <property type="entry name" value="TRYPTASE-RELATED"/>
    <property type="match status" value="1"/>
</dbReference>
<keyword evidence="6" id="KW-1185">Reference proteome</keyword>
<dbReference type="SUPFAM" id="SSF50494">
    <property type="entry name" value="Trypsin-like serine proteases"/>
    <property type="match status" value="1"/>
</dbReference>
<dbReference type="InterPro" id="IPR051487">
    <property type="entry name" value="Ser/Thr_Proteases_Immune/Dev"/>
</dbReference>
<dbReference type="SMART" id="SM00020">
    <property type="entry name" value="Tryp_SPc"/>
    <property type="match status" value="1"/>
</dbReference>
<dbReference type="GO" id="GO:0006508">
    <property type="term" value="P:proteolysis"/>
    <property type="evidence" value="ECO:0007669"/>
    <property type="project" value="InterPro"/>
</dbReference>
<dbReference type="Proteomes" id="UP001497623">
    <property type="component" value="Unassembled WGS sequence"/>
</dbReference>
<dbReference type="GO" id="GO:0004252">
    <property type="term" value="F:serine-type endopeptidase activity"/>
    <property type="evidence" value="ECO:0007669"/>
    <property type="project" value="InterPro"/>
</dbReference>
<evidence type="ECO:0000313" key="5">
    <source>
        <dbReference type="EMBL" id="CAL4064452.1"/>
    </source>
</evidence>